<dbReference type="Proteomes" id="UP000828390">
    <property type="component" value="Unassembled WGS sequence"/>
</dbReference>
<dbReference type="PANTHER" id="PTHR11475:SF4">
    <property type="entry name" value="CHORION PEROXIDASE"/>
    <property type="match status" value="1"/>
</dbReference>
<dbReference type="InterPro" id="IPR019791">
    <property type="entry name" value="Haem_peroxidase_animal"/>
</dbReference>
<dbReference type="InterPro" id="IPR037120">
    <property type="entry name" value="Haem_peroxidase_sf_animal"/>
</dbReference>
<sequence>MSYHNVFVLEHNRLAQRLRRDIPNDEKAFQRTRNLLIGIMQKIVYDEFLPAFLSLEAMKNYKLASSNKFEYDSKLDATIVNPFGIAYR</sequence>
<comment type="caution">
    <text evidence="4">The sequence shown here is derived from an EMBL/GenBank/DDBJ whole genome shotgun (WGS) entry which is preliminary data.</text>
</comment>
<evidence type="ECO:0000256" key="1">
    <source>
        <dbReference type="ARBA" id="ARBA00004613"/>
    </source>
</evidence>
<dbReference type="PANTHER" id="PTHR11475">
    <property type="entry name" value="OXIDASE/PEROXIDASE"/>
    <property type="match status" value="1"/>
</dbReference>
<dbReference type="GO" id="GO:0006979">
    <property type="term" value="P:response to oxidative stress"/>
    <property type="evidence" value="ECO:0007669"/>
    <property type="project" value="InterPro"/>
</dbReference>
<comment type="subcellular location">
    <subcellularLocation>
        <location evidence="1">Secreted</location>
    </subcellularLocation>
</comment>
<reference evidence="4" key="1">
    <citation type="journal article" date="2019" name="bioRxiv">
        <title>The Genome of the Zebra Mussel, Dreissena polymorpha: A Resource for Invasive Species Research.</title>
        <authorList>
            <person name="McCartney M.A."/>
            <person name="Auch B."/>
            <person name="Kono T."/>
            <person name="Mallez S."/>
            <person name="Zhang Y."/>
            <person name="Obille A."/>
            <person name="Becker A."/>
            <person name="Abrahante J.E."/>
            <person name="Garbe J."/>
            <person name="Badalamenti J.P."/>
            <person name="Herman A."/>
            <person name="Mangelson H."/>
            <person name="Liachko I."/>
            <person name="Sullivan S."/>
            <person name="Sone E.D."/>
            <person name="Koren S."/>
            <person name="Silverstein K.A.T."/>
            <person name="Beckman K.B."/>
            <person name="Gohl D.M."/>
        </authorList>
    </citation>
    <scope>NUCLEOTIDE SEQUENCE</scope>
    <source>
        <strain evidence="4">Duluth1</strain>
        <tissue evidence="4">Whole animal</tissue>
    </source>
</reference>
<dbReference type="PROSITE" id="PS50292">
    <property type="entry name" value="PEROXIDASE_3"/>
    <property type="match status" value="1"/>
</dbReference>
<dbReference type="GO" id="GO:0004601">
    <property type="term" value="F:peroxidase activity"/>
    <property type="evidence" value="ECO:0007669"/>
    <property type="project" value="InterPro"/>
</dbReference>
<evidence type="ECO:0000256" key="2">
    <source>
        <dbReference type="ARBA" id="ARBA00022525"/>
    </source>
</evidence>
<keyword evidence="3" id="KW-0325">Glycoprotein</keyword>
<protein>
    <submittedName>
        <fullName evidence="4">Uncharacterized protein</fullName>
    </submittedName>
</protein>
<keyword evidence="5" id="KW-1185">Reference proteome</keyword>
<dbReference type="InterPro" id="IPR010255">
    <property type="entry name" value="Haem_peroxidase_sf"/>
</dbReference>
<proteinExistence type="predicted"/>
<dbReference type="Gene3D" id="1.10.640.10">
    <property type="entry name" value="Haem peroxidase domain superfamily, animal type"/>
    <property type="match status" value="1"/>
</dbReference>
<dbReference type="AlphaFoldDB" id="A0A9D4DI18"/>
<evidence type="ECO:0000256" key="3">
    <source>
        <dbReference type="ARBA" id="ARBA00023180"/>
    </source>
</evidence>
<evidence type="ECO:0000313" key="5">
    <source>
        <dbReference type="Proteomes" id="UP000828390"/>
    </source>
</evidence>
<dbReference type="GO" id="GO:0005576">
    <property type="term" value="C:extracellular region"/>
    <property type="evidence" value="ECO:0007669"/>
    <property type="project" value="UniProtKB-SubCell"/>
</dbReference>
<name>A0A9D4DI18_DREPO</name>
<evidence type="ECO:0000313" key="4">
    <source>
        <dbReference type="EMBL" id="KAH3747979.1"/>
    </source>
</evidence>
<gene>
    <name evidence="4" type="ORF">DPMN_182415</name>
</gene>
<dbReference type="EMBL" id="JAIWYP010000010">
    <property type="protein sequence ID" value="KAH3747979.1"/>
    <property type="molecule type" value="Genomic_DNA"/>
</dbReference>
<dbReference type="Pfam" id="PF03098">
    <property type="entry name" value="An_peroxidase"/>
    <property type="match status" value="1"/>
</dbReference>
<organism evidence="4 5">
    <name type="scientific">Dreissena polymorpha</name>
    <name type="common">Zebra mussel</name>
    <name type="synonym">Mytilus polymorpha</name>
    <dbReference type="NCBI Taxonomy" id="45954"/>
    <lineage>
        <taxon>Eukaryota</taxon>
        <taxon>Metazoa</taxon>
        <taxon>Spiralia</taxon>
        <taxon>Lophotrochozoa</taxon>
        <taxon>Mollusca</taxon>
        <taxon>Bivalvia</taxon>
        <taxon>Autobranchia</taxon>
        <taxon>Heteroconchia</taxon>
        <taxon>Euheterodonta</taxon>
        <taxon>Imparidentia</taxon>
        <taxon>Neoheterodontei</taxon>
        <taxon>Myida</taxon>
        <taxon>Dreissenoidea</taxon>
        <taxon>Dreissenidae</taxon>
        <taxon>Dreissena</taxon>
    </lineage>
</organism>
<dbReference type="GO" id="GO:0020037">
    <property type="term" value="F:heme binding"/>
    <property type="evidence" value="ECO:0007669"/>
    <property type="project" value="InterPro"/>
</dbReference>
<dbReference type="SUPFAM" id="SSF48113">
    <property type="entry name" value="Heme-dependent peroxidases"/>
    <property type="match status" value="1"/>
</dbReference>
<reference evidence="4" key="2">
    <citation type="submission" date="2020-11" db="EMBL/GenBank/DDBJ databases">
        <authorList>
            <person name="McCartney M.A."/>
            <person name="Auch B."/>
            <person name="Kono T."/>
            <person name="Mallez S."/>
            <person name="Becker A."/>
            <person name="Gohl D.M."/>
            <person name="Silverstein K.A.T."/>
            <person name="Koren S."/>
            <person name="Bechman K.B."/>
            <person name="Herman A."/>
            <person name="Abrahante J.E."/>
            <person name="Garbe J."/>
        </authorList>
    </citation>
    <scope>NUCLEOTIDE SEQUENCE</scope>
    <source>
        <strain evidence="4">Duluth1</strain>
        <tissue evidence="4">Whole animal</tissue>
    </source>
</reference>
<keyword evidence="2" id="KW-0964">Secreted</keyword>
<accession>A0A9D4DI18</accession>